<dbReference type="EMBL" id="BMYV01000001">
    <property type="protein sequence ID" value="GGX63540.1"/>
    <property type="molecule type" value="Genomic_DNA"/>
</dbReference>
<name>A0A918KJP8_9PROT</name>
<evidence type="ECO:0000256" key="1">
    <source>
        <dbReference type="SAM" id="MobiDB-lite"/>
    </source>
</evidence>
<comment type="caution">
    <text evidence="2">The sequence shown here is derived from an EMBL/GenBank/DDBJ whole genome shotgun (WGS) entry which is preliminary data.</text>
</comment>
<protein>
    <submittedName>
        <fullName evidence="2">Uncharacterized protein</fullName>
    </submittedName>
</protein>
<dbReference type="GO" id="GO:0003723">
    <property type="term" value="F:RNA binding"/>
    <property type="evidence" value="ECO:0007669"/>
    <property type="project" value="InterPro"/>
</dbReference>
<reference evidence="2 3" key="1">
    <citation type="journal article" date="2014" name="Int. J. Syst. Evol. Microbiol.">
        <title>Complete genome sequence of Corynebacterium casei LMG S-19264T (=DSM 44701T), isolated from a smear-ripened cheese.</title>
        <authorList>
            <consortium name="US DOE Joint Genome Institute (JGI-PGF)"/>
            <person name="Walter F."/>
            <person name="Albersmeier A."/>
            <person name="Kalinowski J."/>
            <person name="Ruckert C."/>
        </authorList>
    </citation>
    <scope>NUCLEOTIDE SEQUENCE [LARGE SCALE GENOMIC DNA]</scope>
    <source>
        <strain evidence="2 3">KCTC 23968</strain>
    </source>
</reference>
<keyword evidence="3" id="KW-1185">Reference proteome</keyword>
<organism evidence="2 3">
    <name type="scientific">Litorimonas cladophorae</name>
    <dbReference type="NCBI Taxonomy" id="1220491"/>
    <lineage>
        <taxon>Bacteria</taxon>
        <taxon>Pseudomonadati</taxon>
        <taxon>Pseudomonadota</taxon>
        <taxon>Alphaproteobacteria</taxon>
        <taxon>Maricaulales</taxon>
        <taxon>Robiginitomaculaceae</taxon>
    </lineage>
</organism>
<feature type="region of interest" description="Disordered" evidence="1">
    <location>
        <begin position="56"/>
        <end position="81"/>
    </location>
</feature>
<dbReference type="AlphaFoldDB" id="A0A918KJP8"/>
<gene>
    <name evidence="2" type="ORF">GCM10011309_11920</name>
</gene>
<evidence type="ECO:0000313" key="2">
    <source>
        <dbReference type="EMBL" id="GGX63540.1"/>
    </source>
</evidence>
<sequence length="81" mass="8924">MQKTRTGAAKLVSDGKVRLTRNGVTERTKKPHTLVRPGDGVTFMRGKELYTVRMKHAGTRRGPAPEAQTLYERLGDSAGKT</sequence>
<dbReference type="Gene3D" id="3.10.290.10">
    <property type="entry name" value="RNA-binding S4 domain"/>
    <property type="match status" value="1"/>
</dbReference>
<dbReference type="SUPFAM" id="SSF55174">
    <property type="entry name" value="Alpha-L RNA-binding motif"/>
    <property type="match status" value="1"/>
</dbReference>
<dbReference type="InterPro" id="IPR036986">
    <property type="entry name" value="S4_RNA-bd_sf"/>
</dbReference>
<accession>A0A918KJP8</accession>
<evidence type="ECO:0000313" key="3">
    <source>
        <dbReference type="Proteomes" id="UP000600865"/>
    </source>
</evidence>
<dbReference type="Proteomes" id="UP000600865">
    <property type="component" value="Unassembled WGS sequence"/>
</dbReference>
<proteinExistence type="predicted"/>